<sequence length="136" mass="16749">MRHGPRLTSHQDRSLDIRAPLVRTEERLNWKTVKWKELCEKLEADLRMIGELKEIESKEEFWERLGKVKKVIEGVLRDRDIVALTADSPHQRRWWNKQLDEMRREMARLSRKHHKRRHWLDHPIHNLYRQMKNSFV</sequence>
<dbReference type="EMBL" id="ML179097">
    <property type="protein sequence ID" value="THV00899.1"/>
    <property type="molecule type" value="Genomic_DNA"/>
</dbReference>
<reference evidence="1 2" key="1">
    <citation type="journal article" date="2019" name="Nat. Ecol. Evol.">
        <title>Megaphylogeny resolves global patterns of mushroom evolution.</title>
        <authorList>
            <person name="Varga T."/>
            <person name="Krizsan K."/>
            <person name="Foldi C."/>
            <person name="Dima B."/>
            <person name="Sanchez-Garcia M."/>
            <person name="Sanchez-Ramirez S."/>
            <person name="Szollosi G.J."/>
            <person name="Szarkandi J.G."/>
            <person name="Papp V."/>
            <person name="Albert L."/>
            <person name="Andreopoulos W."/>
            <person name="Angelini C."/>
            <person name="Antonin V."/>
            <person name="Barry K.W."/>
            <person name="Bougher N.L."/>
            <person name="Buchanan P."/>
            <person name="Buyck B."/>
            <person name="Bense V."/>
            <person name="Catcheside P."/>
            <person name="Chovatia M."/>
            <person name="Cooper J."/>
            <person name="Damon W."/>
            <person name="Desjardin D."/>
            <person name="Finy P."/>
            <person name="Geml J."/>
            <person name="Haridas S."/>
            <person name="Hughes K."/>
            <person name="Justo A."/>
            <person name="Karasinski D."/>
            <person name="Kautmanova I."/>
            <person name="Kiss B."/>
            <person name="Kocsube S."/>
            <person name="Kotiranta H."/>
            <person name="LaButti K.M."/>
            <person name="Lechner B.E."/>
            <person name="Liimatainen K."/>
            <person name="Lipzen A."/>
            <person name="Lukacs Z."/>
            <person name="Mihaltcheva S."/>
            <person name="Morgado L.N."/>
            <person name="Niskanen T."/>
            <person name="Noordeloos M.E."/>
            <person name="Ohm R.A."/>
            <person name="Ortiz-Santana B."/>
            <person name="Ovrebo C."/>
            <person name="Racz N."/>
            <person name="Riley R."/>
            <person name="Savchenko A."/>
            <person name="Shiryaev A."/>
            <person name="Soop K."/>
            <person name="Spirin V."/>
            <person name="Szebenyi C."/>
            <person name="Tomsovsky M."/>
            <person name="Tulloss R.E."/>
            <person name="Uehling J."/>
            <person name="Grigoriev I.V."/>
            <person name="Vagvolgyi C."/>
            <person name="Papp T."/>
            <person name="Martin F.M."/>
            <person name="Miettinen O."/>
            <person name="Hibbett D.S."/>
            <person name="Nagy L.G."/>
        </authorList>
    </citation>
    <scope>NUCLEOTIDE SEQUENCE [LARGE SCALE GENOMIC DNA]</scope>
    <source>
        <strain evidence="1 2">CBS 962.96</strain>
    </source>
</reference>
<proteinExistence type="predicted"/>
<dbReference type="AlphaFoldDB" id="A0A4S8MFG5"/>
<organism evidence="1 2">
    <name type="scientific">Dendrothele bispora (strain CBS 962.96)</name>
    <dbReference type="NCBI Taxonomy" id="1314807"/>
    <lineage>
        <taxon>Eukaryota</taxon>
        <taxon>Fungi</taxon>
        <taxon>Dikarya</taxon>
        <taxon>Basidiomycota</taxon>
        <taxon>Agaricomycotina</taxon>
        <taxon>Agaricomycetes</taxon>
        <taxon>Agaricomycetidae</taxon>
        <taxon>Agaricales</taxon>
        <taxon>Agaricales incertae sedis</taxon>
        <taxon>Dendrothele</taxon>
    </lineage>
</organism>
<dbReference type="OrthoDB" id="3261136at2759"/>
<protein>
    <submittedName>
        <fullName evidence="1">Uncharacterized protein</fullName>
    </submittedName>
</protein>
<gene>
    <name evidence="1" type="ORF">K435DRAFT_656424</name>
</gene>
<feature type="non-terminal residue" evidence="1">
    <location>
        <position position="136"/>
    </location>
</feature>
<name>A0A4S8MFG5_DENBC</name>
<accession>A0A4S8MFG5</accession>
<evidence type="ECO:0000313" key="2">
    <source>
        <dbReference type="Proteomes" id="UP000297245"/>
    </source>
</evidence>
<keyword evidence="2" id="KW-1185">Reference proteome</keyword>
<evidence type="ECO:0000313" key="1">
    <source>
        <dbReference type="EMBL" id="THV00899.1"/>
    </source>
</evidence>
<dbReference type="Proteomes" id="UP000297245">
    <property type="component" value="Unassembled WGS sequence"/>
</dbReference>